<evidence type="ECO:0000256" key="2">
    <source>
        <dbReference type="ARBA" id="ARBA00022786"/>
    </source>
</evidence>
<gene>
    <name evidence="5" type="ORF">RHOBADRAFT_56615</name>
</gene>
<dbReference type="GO" id="GO:0016740">
    <property type="term" value="F:transferase activity"/>
    <property type="evidence" value="ECO:0007669"/>
    <property type="project" value="UniProtKB-KW"/>
</dbReference>
<dbReference type="RefSeq" id="XP_018267629.1">
    <property type="nucleotide sequence ID" value="XM_018418432.1"/>
</dbReference>
<feature type="compositionally biased region" description="Acidic residues" evidence="3">
    <location>
        <begin position="31"/>
        <end position="42"/>
    </location>
</feature>
<evidence type="ECO:0000313" key="6">
    <source>
        <dbReference type="Proteomes" id="UP000053890"/>
    </source>
</evidence>
<dbReference type="STRING" id="578459.A0A0P9EDY0"/>
<evidence type="ECO:0000256" key="1">
    <source>
        <dbReference type="ARBA" id="ARBA00022679"/>
    </source>
</evidence>
<dbReference type="InterPro" id="IPR016135">
    <property type="entry name" value="UBQ-conjugating_enzyme/RWD"/>
</dbReference>
<feature type="compositionally biased region" description="Basic residues" evidence="3">
    <location>
        <begin position="1"/>
        <end position="13"/>
    </location>
</feature>
<feature type="compositionally biased region" description="Basic residues" evidence="3">
    <location>
        <begin position="48"/>
        <end position="61"/>
    </location>
</feature>
<feature type="compositionally biased region" description="Low complexity" evidence="3">
    <location>
        <begin position="96"/>
        <end position="109"/>
    </location>
</feature>
<dbReference type="GeneID" id="28978879"/>
<dbReference type="SUPFAM" id="SSF54495">
    <property type="entry name" value="UBC-like"/>
    <property type="match status" value="1"/>
</dbReference>
<protein>
    <recommendedName>
        <fullName evidence="4">UBC core domain-containing protein</fullName>
    </recommendedName>
</protein>
<dbReference type="OrthoDB" id="47801at2759"/>
<dbReference type="AlphaFoldDB" id="A0A0P9EDY0"/>
<dbReference type="PANTHER" id="PTHR46116">
    <property type="entry name" value="(E3-INDEPENDENT) E2 UBIQUITIN-CONJUGATING ENZYME"/>
    <property type="match status" value="1"/>
</dbReference>
<proteinExistence type="predicted"/>
<evidence type="ECO:0000256" key="3">
    <source>
        <dbReference type="SAM" id="MobiDB-lite"/>
    </source>
</evidence>
<organism evidence="5 6">
    <name type="scientific">Rhodotorula graminis (strain WP1)</name>
    <dbReference type="NCBI Taxonomy" id="578459"/>
    <lineage>
        <taxon>Eukaryota</taxon>
        <taxon>Fungi</taxon>
        <taxon>Dikarya</taxon>
        <taxon>Basidiomycota</taxon>
        <taxon>Pucciniomycotina</taxon>
        <taxon>Microbotryomycetes</taxon>
        <taxon>Sporidiobolales</taxon>
        <taxon>Sporidiobolaceae</taxon>
        <taxon>Rhodotorula</taxon>
    </lineage>
</organism>
<sequence>MATPLRRSKRARTTPKTLTSSLDLTHSTPDPDPDPADSDDSLEVVAPPHKKLPAKRARKGKAAATATAAVVEEDGEMDPDEAMARRLQDEEDQAMQEDQFMPGPSTSARRSTRKRRSSASSSLVVVSSSPAAASALRRKKDMDDPLVMLEGHREALLGRKGTCGGCGAGVSVETETPQLAASTPLSTFLDATTTACPSCACTLCVGCWVPLGDNDPEGRAAGECCAVGRAIAVFELLSALDAVYLTEYLARPATTSTTATTAAASSSGPVATSKKKRVVASTSKGKGKVVTATPSGTGAGTGYGSGTTFGAGAGTGYSVGDDEDDYYLDEDCSWMDDIVAPEFDGDEAEDAFWEEQQAIHDKMVEEKKAARVAEHGKKEAVPAADLALDPLFLVALKHLSALLPKPDSPTAKLYDYLPDASLAPLLEASCLPDLLAQLLRNDSVVEWTRRADVYFAMLAVLEALGACETTLGVVFGRRRDKAFSEGVGRWMRGEGEIGWARTAGATGSEGLGAGGTGTRAGRATKRRKVKQVEEEDELSGHVILATPLYALLKKLTVQAEAFRRAATSGAFDDTDADAALVGICGDFATAGERFKTLERVYSARQPVGEDGRARSSPSPGRGAAKGKSKAREWTRDEYDKACAKLAYANFELGTAARTFPSHHYHKEIIAIDSSRRSHDEFLALAAGLAVLSTSLPPGIWVRVDESRIDVIKCLIAGPEHSPYAGGLFEFDIFLPLQYPQVSPTCWLRTTGGETCRFNPNLYKEGKVCLSLLGTWSGAPEEMWQPYKSTLLQVLLSITSMILGTNYPFYNEPGFGAPRNDLRNQNYNKNCSLATTRWAILDWIQGDKFKDSIWADVILSHFLLHRESIESTLATWAALDPRLTAWTPSYNNTAGTHQLEPYQPPVYDYAAVSAAPVATGPAKSKGKGKAAASSAAAAAKPVVPAGPAPKDLVREVREALDGLAKWKEDVGGWLEGLVA</sequence>
<reference evidence="5 6" key="1">
    <citation type="journal article" date="2015" name="Front. Microbiol.">
        <title>Genome sequence of the plant growth promoting endophytic yeast Rhodotorula graminis WP1.</title>
        <authorList>
            <person name="Firrincieli A."/>
            <person name="Otillar R."/>
            <person name="Salamov A."/>
            <person name="Schmutz J."/>
            <person name="Khan Z."/>
            <person name="Redman R.S."/>
            <person name="Fleck N.D."/>
            <person name="Lindquist E."/>
            <person name="Grigoriev I.V."/>
            <person name="Doty S.L."/>
        </authorList>
    </citation>
    <scope>NUCLEOTIDE SEQUENCE [LARGE SCALE GENOMIC DNA]</scope>
    <source>
        <strain evidence="5 6">WP1</strain>
    </source>
</reference>
<dbReference type="Proteomes" id="UP000053890">
    <property type="component" value="Unassembled WGS sequence"/>
</dbReference>
<name>A0A0P9EDY0_RHOGW</name>
<dbReference type="Gene3D" id="3.10.110.10">
    <property type="entry name" value="Ubiquitin Conjugating Enzyme"/>
    <property type="match status" value="1"/>
</dbReference>
<evidence type="ECO:0000313" key="5">
    <source>
        <dbReference type="EMBL" id="KPV71580.1"/>
    </source>
</evidence>
<dbReference type="SMART" id="SM00212">
    <property type="entry name" value="UBCc"/>
    <property type="match status" value="1"/>
</dbReference>
<feature type="region of interest" description="Disordered" evidence="3">
    <location>
        <begin position="605"/>
        <end position="631"/>
    </location>
</feature>
<keyword evidence="1" id="KW-0808">Transferase</keyword>
<dbReference type="PROSITE" id="PS50127">
    <property type="entry name" value="UBC_2"/>
    <property type="match status" value="1"/>
</dbReference>
<evidence type="ECO:0000259" key="4">
    <source>
        <dbReference type="PROSITE" id="PS50127"/>
    </source>
</evidence>
<dbReference type="OMA" id="TTRWAIV"/>
<dbReference type="EMBL" id="KQ474093">
    <property type="protein sequence ID" value="KPV71580.1"/>
    <property type="molecule type" value="Genomic_DNA"/>
</dbReference>
<dbReference type="InterPro" id="IPR000608">
    <property type="entry name" value="UBC"/>
</dbReference>
<keyword evidence="2" id="KW-0833">Ubl conjugation pathway</keyword>
<dbReference type="Pfam" id="PF00179">
    <property type="entry name" value="UQ_con"/>
    <property type="match status" value="1"/>
</dbReference>
<keyword evidence="6" id="KW-1185">Reference proteome</keyword>
<feature type="compositionally biased region" description="Low complexity" evidence="3">
    <location>
        <begin position="17"/>
        <end position="28"/>
    </location>
</feature>
<feature type="compositionally biased region" description="Gly residues" evidence="3">
    <location>
        <begin position="507"/>
        <end position="518"/>
    </location>
</feature>
<feature type="domain" description="UBC core" evidence="4">
    <location>
        <begin position="672"/>
        <end position="839"/>
    </location>
</feature>
<accession>A0A0P9EDY0</accession>
<feature type="compositionally biased region" description="Acidic residues" evidence="3">
    <location>
        <begin position="71"/>
        <end position="81"/>
    </location>
</feature>
<feature type="region of interest" description="Disordered" evidence="3">
    <location>
        <begin position="1"/>
        <end position="124"/>
    </location>
</feature>
<dbReference type="PANTHER" id="PTHR46116:SF39">
    <property type="entry name" value="BACULOVIRAL IAP REPEAT-CONTAINING PROTEIN 6"/>
    <property type="match status" value="1"/>
</dbReference>
<feature type="region of interest" description="Disordered" evidence="3">
    <location>
        <begin position="504"/>
        <end position="528"/>
    </location>
</feature>